<organism evidence="8 9">
    <name type="scientific">Lecanosticta acicola</name>
    <dbReference type="NCBI Taxonomy" id="111012"/>
    <lineage>
        <taxon>Eukaryota</taxon>
        <taxon>Fungi</taxon>
        <taxon>Dikarya</taxon>
        <taxon>Ascomycota</taxon>
        <taxon>Pezizomycotina</taxon>
        <taxon>Dothideomycetes</taxon>
        <taxon>Dothideomycetidae</taxon>
        <taxon>Mycosphaerellales</taxon>
        <taxon>Mycosphaerellaceae</taxon>
        <taxon>Lecanosticta</taxon>
    </lineage>
</organism>
<keyword evidence="9" id="KW-1185">Reference proteome</keyword>
<dbReference type="InterPro" id="IPR018247">
    <property type="entry name" value="EF_Hand_1_Ca_BS"/>
</dbReference>
<feature type="region of interest" description="Disordered" evidence="5">
    <location>
        <begin position="56"/>
        <end position="110"/>
    </location>
</feature>
<feature type="compositionally biased region" description="Polar residues" evidence="5">
    <location>
        <begin position="26"/>
        <end position="39"/>
    </location>
</feature>
<evidence type="ECO:0000313" key="9">
    <source>
        <dbReference type="Proteomes" id="UP001296104"/>
    </source>
</evidence>
<dbReference type="InterPro" id="IPR058650">
    <property type="entry name" value="Msy1/2-like"/>
</dbReference>
<feature type="transmembrane region" description="Helical" evidence="6">
    <location>
        <begin position="135"/>
        <end position="157"/>
    </location>
</feature>
<keyword evidence="3 6" id="KW-1133">Transmembrane helix</keyword>
<evidence type="ECO:0000259" key="7">
    <source>
        <dbReference type="PROSITE" id="PS50222"/>
    </source>
</evidence>
<dbReference type="GO" id="GO:0005262">
    <property type="term" value="F:calcium channel activity"/>
    <property type="evidence" value="ECO:0007669"/>
    <property type="project" value="TreeGrafter"/>
</dbReference>
<dbReference type="GO" id="GO:0016020">
    <property type="term" value="C:membrane"/>
    <property type="evidence" value="ECO:0007669"/>
    <property type="project" value="UniProtKB-SubCell"/>
</dbReference>
<evidence type="ECO:0000256" key="4">
    <source>
        <dbReference type="ARBA" id="ARBA00023136"/>
    </source>
</evidence>
<dbReference type="InterPro" id="IPR002048">
    <property type="entry name" value="EF_hand_dom"/>
</dbReference>
<feature type="compositionally biased region" description="Polar residues" evidence="5">
    <location>
        <begin position="1"/>
        <end position="10"/>
    </location>
</feature>
<dbReference type="GO" id="GO:0006874">
    <property type="term" value="P:intracellular calcium ion homeostasis"/>
    <property type="evidence" value="ECO:0007669"/>
    <property type="project" value="TreeGrafter"/>
</dbReference>
<keyword evidence="4 6" id="KW-0472">Membrane</keyword>
<evidence type="ECO:0000256" key="5">
    <source>
        <dbReference type="SAM" id="MobiDB-lite"/>
    </source>
</evidence>
<feature type="transmembrane region" description="Helical" evidence="6">
    <location>
        <begin position="493"/>
        <end position="514"/>
    </location>
</feature>
<gene>
    <name evidence="8" type="ORF">LECACI_7A001162</name>
</gene>
<dbReference type="PANTHER" id="PTHR31323:SF14">
    <property type="entry name" value="MECHANOSENSITIVE ION CHANNEL PROTEIN MSY2"/>
    <property type="match status" value="1"/>
</dbReference>
<dbReference type="SUPFAM" id="SSF50182">
    <property type="entry name" value="Sm-like ribonucleoproteins"/>
    <property type="match status" value="1"/>
</dbReference>
<feature type="region of interest" description="Disordered" evidence="5">
    <location>
        <begin position="1"/>
        <end position="39"/>
    </location>
</feature>
<evidence type="ECO:0000256" key="2">
    <source>
        <dbReference type="ARBA" id="ARBA00022692"/>
    </source>
</evidence>
<feature type="transmembrane region" description="Helical" evidence="6">
    <location>
        <begin position="526"/>
        <end position="552"/>
    </location>
</feature>
<dbReference type="Proteomes" id="UP001296104">
    <property type="component" value="Unassembled WGS sequence"/>
</dbReference>
<evidence type="ECO:0000313" key="8">
    <source>
        <dbReference type="EMBL" id="CAK3819895.1"/>
    </source>
</evidence>
<protein>
    <submittedName>
        <fullName evidence="8">Calcium channel</fullName>
    </submittedName>
</protein>
<dbReference type="EMBL" id="CAVMBE010000004">
    <property type="protein sequence ID" value="CAK3819895.1"/>
    <property type="molecule type" value="Genomic_DNA"/>
</dbReference>
<dbReference type="InterPro" id="IPR023408">
    <property type="entry name" value="MscS_beta-dom_sf"/>
</dbReference>
<name>A0AAI9E7N6_9PEZI</name>
<feature type="compositionally biased region" description="Basic and acidic residues" evidence="5">
    <location>
        <begin position="826"/>
        <end position="838"/>
    </location>
</feature>
<feature type="compositionally biased region" description="Basic and acidic residues" evidence="5">
    <location>
        <begin position="789"/>
        <end position="811"/>
    </location>
</feature>
<accession>A0AAI9E7N6</accession>
<dbReference type="InterPro" id="IPR006685">
    <property type="entry name" value="MscS_channel_2nd"/>
</dbReference>
<evidence type="ECO:0000256" key="6">
    <source>
        <dbReference type="SAM" id="Phobius"/>
    </source>
</evidence>
<dbReference type="PANTHER" id="PTHR31323">
    <property type="entry name" value="MECHANOSENSITIVE ION CHANNEL PROTEIN MSY2"/>
    <property type="match status" value="1"/>
</dbReference>
<comment type="caution">
    <text evidence="8">The sequence shown here is derived from an EMBL/GenBank/DDBJ whole genome shotgun (WGS) entry which is preliminary data.</text>
</comment>
<dbReference type="InterPro" id="IPR010920">
    <property type="entry name" value="LSM_dom_sf"/>
</dbReference>
<proteinExistence type="predicted"/>
<evidence type="ECO:0000256" key="1">
    <source>
        <dbReference type="ARBA" id="ARBA00004370"/>
    </source>
</evidence>
<feature type="transmembrane region" description="Helical" evidence="6">
    <location>
        <begin position="222"/>
        <end position="241"/>
    </location>
</feature>
<sequence length="946" mass="104221">MATHLHPSNSNRKRFSREGFSPIPGTEQQSTSYHNTNMAYNNGDATIDIPLQQVKTNASSGGGLRDPSVNAQHVSPDNQLHEHEKQGFFRGRRAKAGGTQKHGTGRVGYDGEEDTLTTMGKIYTKISNFSIITKYFFFVLPLGLVIAVPIIVGAITLNHKTGAPKFGGVPIVWFFTWVEIVWCSLWGAKIVAHFMPFVFQILVGTVSSGVRKYKTVLQKLEIPLSLVGWAVTALATFKPLMTRNSFNAVHDATNGGISSSWVNIVQKLLAAAVVSSLVFLAEKTIIQLISINYHRKQFNSRIVQSKRHVYILGLLYDASRSLFPMYCPEFAEEDYTISDQLQLAALGGKQSHKRSGSATPMRVLHNVGRFGDQVTSAFGNVAKEITGREVFNPNSSHSIVVEALERKRTSEALARRIWMSLVVEGREELAEEDILDVLGLDRKTEAEEAYWALDRDGNGDISLDEMIMTVTEWGRERKAIATSMVDVASAINVLDGLLCTVVLIAVVFIIIAFLNTSFVTTLATAGTALLSLSFVFSVTAQEFLGSCIFLFVKHPFDVGDRVDIASEAMTVEHISLLFTVFRRVQGLKTGQLVQYPNIVLNTLALENVSRSKAMTEQITLDISFDTTFDDIQILRNELQKFVSDKENSRDFQEDVEVEILGTTDMSKMQLKVEIAHKSNWANESLRATRRSKFMCALVSALRAVPIYAPGGGGDAAGSAAKPNYSVAISDSEAKENAQSTAADREKARLIPSKKIQEARDANPWIASANSGGQAGAGLTLHDQRVVNDLTSRDPASDPARDEAWLSGRDDSSTLGERPSIDQQDLNDVRGLLRRESTRGKRKPSSEQSRTLYQHPSNIPTINEPQAPTPGSSTVASPYESRPSLNTQPTQYQTARNVPTVSNLQMSQINRNASNSSNPYRSPPRRNNNDQFGEEDDFGNMRPYSGV</sequence>
<dbReference type="Pfam" id="PF00924">
    <property type="entry name" value="MS_channel_2nd"/>
    <property type="match status" value="1"/>
</dbReference>
<comment type="subcellular location">
    <subcellularLocation>
        <location evidence="1">Membrane</location>
    </subcellularLocation>
</comment>
<feature type="compositionally biased region" description="Polar residues" evidence="5">
    <location>
        <begin position="845"/>
        <end position="875"/>
    </location>
</feature>
<dbReference type="PROSITE" id="PS50222">
    <property type="entry name" value="EF_HAND_2"/>
    <property type="match status" value="1"/>
</dbReference>
<dbReference type="PROSITE" id="PS00018">
    <property type="entry name" value="EF_HAND_1"/>
    <property type="match status" value="1"/>
</dbReference>
<feature type="compositionally biased region" description="Polar residues" evidence="5">
    <location>
        <begin position="69"/>
        <end position="78"/>
    </location>
</feature>
<evidence type="ECO:0000256" key="3">
    <source>
        <dbReference type="ARBA" id="ARBA00022989"/>
    </source>
</evidence>
<dbReference type="Pfam" id="PF25886">
    <property type="entry name" value="Msy1"/>
    <property type="match status" value="1"/>
</dbReference>
<reference evidence="8" key="1">
    <citation type="submission" date="2023-11" db="EMBL/GenBank/DDBJ databases">
        <authorList>
            <person name="Alioto T."/>
            <person name="Alioto T."/>
            <person name="Gomez Garrido J."/>
        </authorList>
    </citation>
    <scope>NUCLEOTIDE SEQUENCE</scope>
</reference>
<feature type="transmembrane region" description="Helical" evidence="6">
    <location>
        <begin position="169"/>
        <end position="188"/>
    </location>
</feature>
<feature type="domain" description="EF-hand" evidence="7">
    <location>
        <begin position="441"/>
        <end position="476"/>
    </location>
</feature>
<feature type="region of interest" description="Disordered" evidence="5">
    <location>
        <begin position="730"/>
        <end position="755"/>
    </location>
</feature>
<feature type="region of interest" description="Disordered" evidence="5">
    <location>
        <begin position="789"/>
        <end position="946"/>
    </location>
</feature>
<dbReference type="Gene3D" id="2.30.30.60">
    <property type="match status" value="1"/>
</dbReference>
<feature type="compositionally biased region" description="Low complexity" evidence="5">
    <location>
        <begin position="909"/>
        <end position="919"/>
    </location>
</feature>
<feature type="compositionally biased region" description="Basic and acidic residues" evidence="5">
    <location>
        <begin position="742"/>
        <end position="755"/>
    </location>
</feature>
<feature type="compositionally biased region" description="Polar residues" evidence="5">
    <location>
        <begin position="882"/>
        <end position="908"/>
    </location>
</feature>
<keyword evidence="2 6" id="KW-0812">Transmembrane</keyword>
<dbReference type="GO" id="GO:0005509">
    <property type="term" value="F:calcium ion binding"/>
    <property type="evidence" value="ECO:0007669"/>
    <property type="project" value="InterPro"/>
</dbReference>
<dbReference type="AlphaFoldDB" id="A0AAI9E7N6"/>